<comment type="catalytic activity">
    <reaction evidence="6">
        <text>a 4-hydroxy-3-methoxy-5-(all-trans-polyprenyl)benzoate + H(+) = a 2-methoxy-6-(all-trans-polyprenyl)phenol + CO2</text>
        <dbReference type="Rhea" id="RHEA:81179"/>
        <dbReference type="Rhea" id="RHEA-COMP:9551"/>
        <dbReference type="Rhea" id="RHEA-COMP:10931"/>
        <dbReference type="ChEBI" id="CHEBI:15378"/>
        <dbReference type="ChEBI" id="CHEBI:16526"/>
        <dbReference type="ChEBI" id="CHEBI:62731"/>
        <dbReference type="ChEBI" id="CHEBI:84443"/>
        <dbReference type="EC" id="4.1.1.130"/>
    </reaction>
</comment>
<keyword evidence="1 6" id="KW-0831">Ubiquinone biosynthesis</keyword>
<evidence type="ECO:0000256" key="2">
    <source>
        <dbReference type="ARBA" id="ARBA00022792"/>
    </source>
</evidence>
<comment type="subunit">
    <text evidence="6">Component of a multi-subunit COQ enzyme complex.</text>
</comment>
<dbReference type="GO" id="GO:0031314">
    <property type="term" value="C:extrinsic component of mitochondrial inner membrane"/>
    <property type="evidence" value="ECO:0007669"/>
    <property type="project" value="UniProtKB-UniRule"/>
</dbReference>
<dbReference type="GO" id="GO:0008270">
    <property type="term" value="F:zinc ion binding"/>
    <property type="evidence" value="ECO:0007669"/>
    <property type="project" value="UniProtKB-UniRule"/>
</dbReference>
<dbReference type="EC" id="4.1.1.130" evidence="6"/>
<comment type="pathway">
    <text evidence="6">Cofactor biosynthesis; ubiquinone biosynthesis.</text>
</comment>
<feature type="binding site" evidence="6">
    <location>
        <position position="141"/>
    </location>
    <ligand>
        <name>Zn(2+)</name>
        <dbReference type="ChEBI" id="CHEBI:29105"/>
    </ligand>
</feature>
<evidence type="ECO:0000256" key="1">
    <source>
        <dbReference type="ARBA" id="ARBA00022688"/>
    </source>
</evidence>
<evidence type="ECO:0000256" key="4">
    <source>
        <dbReference type="ARBA" id="ARBA00023136"/>
    </source>
</evidence>
<feature type="binding site" evidence="6">
    <location>
        <position position="142"/>
    </location>
    <ligand>
        <name>Zn(2+)</name>
        <dbReference type="ChEBI" id="CHEBI:29105"/>
    </ligand>
</feature>
<feature type="binding site" evidence="6">
    <location>
        <position position="145"/>
    </location>
    <ligand>
        <name>Zn(2+)</name>
        <dbReference type="ChEBI" id="CHEBI:29105"/>
    </ligand>
</feature>
<dbReference type="PANTHER" id="PTHR12922:SF7">
    <property type="entry name" value="UBIQUINONE BIOSYNTHESIS PROTEIN COQ4 HOMOLOG, MITOCHONDRIAL"/>
    <property type="match status" value="1"/>
</dbReference>
<dbReference type="AlphaFoldDB" id="A0A7S3IBW2"/>
<dbReference type="UniPathway" id="UPA00232"/>
<keyword evidence="3 6" id="KW-0496">Mitochondrion</keyword>
<accession>A0A7S3IBW2</accession>
<comment type="function">
    <text evidence="6">Lyase that catalyzes the C1-decarboxylation of 4-hydroxy-3-methoxy-5-(all-trans-polyprenyl)benzoic acid into 2-methoxy-6-(all-trans-polyprenyl)phenol during ubiquinone biosynthesis.</text>
</comment>
<dbReference type="Pfam" id="PF05019">
    <property type="entry name" value="Coq4"/>
    <property type="match status" value="1"/>
</dbReference>
<comment type="subcellular location">
    <subcellularLocation>
        <location evidence="6">Mitochondrion inner membrane</location>
        <topology evidence="6">Peripheral membrane protein</topology>
        <orientation evidence="6">Matrix side</orientation>
    </subcellularLocation>
</comment>
<proteinExistence type="inferred from homology"/>
<sequence>MLRKGIKRFTCQDIKANYHPIKSESERLSKVLESSVKALLYPKEAQHLSTFGELSSYYVLKAIRQKMTQDSVGLQILKEKPRIRPPYVDIEELRALPVNTLGRKYAYYMDNNAFEIQERPLVKHIGDIELAYIYQRYKEIHDLLHVTFEKDVSVYEELEVKWFEFQQLELASAGMSALVGSALLPPQEAWQLFTQDGPNMIKEAKKAKFCMNVYFEKHFEQDFQEFKNYFLNNY</sequence>
<keyword evidence="6" id="KW-0479">Metal-binding</keyword>
<gene>
    <name evidence="7" type="ORF">FSAL1345_LOCUS1711</name>
</gene>
<dbReference type="HAMAP" id="MF_03111">
    <property type="entry name" value="Coq4"/>
    <property type="match status" value="1"/>
</dbReference>
<keyword evidence="2 6" id="KW-0999">Mitochondrion inner membrane</keyword>
<dbReference type="PANTHER" id="PTHR12922">
    <property type="entry name" value="UBIQUINONE BIOSYNTHESIS PROTEIN"/>
    <property type="match status" value="1"/>
</dbReference>
<protein>
    <recommendedName>
        <fullName evidence="6">Ubiquinone biosynthesis protein COQ4 homolog, mitochondrial</fullName>
    </recommendedName>
    <alternativeName>
        <fullName evidence="6">4-hydroxy-3-methoxy-5-polyprenylbenzoate decarboxylase</fullName>
        <ecNumber evidence="6">4.1.1.130</ecNumber>
    </alternativeName>
    <alternativeName>
        <fullName evidence="6">Coenzyme Q biosynthesis protein 4 homolog</fullName>
    </alternativeName>
</protein>
<dbReference type="EMBL" id="HBIF01002039">
    <property type="protein sequence ID" value="CAE0318442.1"/>
    <property type="molecule type" value="Transcribed_RNA"/>
</dbReference>
<name>A0A7S3IBW2_9CILI</name>
<dbReference type="InterPro" id="IPR007715">
    <property type="entry name" value="Coq4"/>
</dbReference>
<evidence type="ECO:0000256" key="6">
    <source>
        <dbReference type="HAMAP-Rule" id="MF_03111"/>
    </source>
</evidence>
<evidence type="ECO:0000256" key="3">
    <source>
        <dbReference type="ARBA" id="ARBA00023128"/>
    </source>
</evidence>
<keyword evidence="6" id="KW-0862">Zinc</keyword>
<evidence type="ECO:0000256" key="5">
    <source>
        <dbReference type="ARBA" id="ARBA00023239"/>
    </source>
</evidence>
<feature type="binding site" evidence="6">
    <location>
        <position position="157"/>
    </location>
    <ligand>
        <name>Zn(2+)</name>
        <dbReference type="ChEBI" id="CHEBI:29105"/>
    </ligand>
</feature>
<keyword evidence="5 6" id="KW-0456">Lyase</keyword>
<comment type="cofactor">
    <cofactor evidence="6">
        <name>Zn(2+)</name>
        <dbReference type="ChEBI" id="CHEBI:29105"/>
    </cofactor>
</comment>
<evidence type="ECO:0000313" key="7">
    <source>
        <dbReference type="EMBL" id="CAE0318442.1"/>
    </source>
</evidence>
<dbReference type="InterPro" id="IPR027540">
    <property type="entry name" value="Coq4_euk"/>
</dbReference>
<comment type="similarity">
    <text evidence="6">Belongs to the COQ4 family.</text>
</comment>
<organism evidence="7">
    <name type="scientific">Fabrea salina</name>
    <dbReference type="NCBI Taxonomy" id="342563"/>
    <lineage>
        <taxon>Eukaryota</taxon>
        <taxon>Sar</taxon>
        <taxon>Alveolata</taxon>
        <taxon>Ciliophora</taxon>
        <taxon>Postciliodesmatophora</taxon>
        <taxon>Heterotrichea</taxon>
        <taxon>Heterotrichida</taxon>
        <taxon>Fabreidae</taxon>
        <taxon>Fabrea</taxon>
    </lineage>
</organism>
<keyword evidence="4 6" id="KW-0472">Membrane</keyword>
<dbReference type="GO" id="GO:0120539">
    <property type="term" value="F:4-hydroxy-3-methoxy-5-polyprenylbenzoate decarboxylase activity"/>
    <property type="evidence" value="ECO:0007669"/>
    <property type="project" value="UniProtKB-EC"/>
</dbReference>
<reference evidence="7" key="1">
    <citation type="submission" date="2021-01" db="EMBL/GenBank/DDBJ databases">
        <authorList>
            <person name="Corre E."/>
            <person name="Pelletier E."/>
            <person name="Niang G."/>
            <person name="Scheremetjew M."/>
            <person name="Finn R."/>
            <person name="Kale V."/>
            <person name="Holt S."/>
            <person name="Cochrane G."/>
            <person name="Meng A."/>
            <person name="Brown T."/>
            <person name="Cohen L."/>
        </authorList>
    </citation>
    <scope>NUCLEOTIDE SEQUENCE</scope>
</reference>